<evidence type="ECO:0000313" key="3">
    <source>
        <dbReference type="EMBL" id="KHN49661.1"/>
    </source>
</evidence>
<keyword evidence="4" id="KW-1185">Reference proteome</keyword>
<accession>A0A7V8IG77</accession>
<evidence type="ECO:0008006" key="5">
    <source>
        <dbReference type="Google" id="ProtNLM"/>
    </source>
</evidence>
<dbReference type="AlphaFoldDB" id="A0A7V8IG77"/>
<dbReference type="InterPro" id="IPR054452">
    <property type="entry name" value="mSLOG_dom"/>
</dbReference>
<evidence type="ECO:0000259" key="1">
    <source>
        <dbReference type="Pfam" id="PF14216"/>
    </source>
</evidence>
<feature type="domain" description="Minimal SLOG" evidence="2">
    <location>
        <begin position="1"/>
        <end position="106"/>
    </location>
</feature>
<dbReference type="Proteomes" id="UP000053038">
    <property type="component" value="Unassembled WGS sequence"/>
</dbReference>
<organism evidence="3 4">
    <name type="scientific">Pectobacterium fontis</name>
    <dbReference type="NCBI Taxonomy" id="2558042"/>
    <lineage>
        <taxon>Bacteria</taxon>
        <taxon>Pseudomonadati</taxon>
        <taxon>Pseudomonadota</taxon>
        <taxon>Gammaproteobacteria</taxon>
        <taxon>Enterobacterales</taxon>
        <taxon>Pectobacteriaceae</taxon>
        <taxon>Pectobacterium</taxon>
    </lineage>
</organism>
<comment type="caution">
    <text evidence="3">The sequence shown here is derived from an EMBL/GenBank/DDBJ whole genome shotgun (WGS) entry which is preliminary data.</text>
</comment>
<dbReference type="EMBL" id="JSXC01000053">
    <property type="protein sequence ID" value="KHN49661.1"/>
    <property type="molecule type" value="Genomic_DNA"/>
</dbReference>
<dbReference type="RefSeq" id="WP_039353400.1">
    <property type="nucleotide sequence ID" value="NZ_JSXC01000053.1"/>
</dbReference>
<evidence type="ECO:0000313" key="4">
    <source>
        <dbReference type="Proteomes" id="UP000053038"/>
    </source>
</evidence>
<evidence type="ECO:0000259" key="2">
    <source>
        <dbReference type="Pfam" id="PF22565"/>
    </source>
</evidence>
<name>A0A7V8IG77_9GAMM</name>
<reference evidence="3 4" key="1">
    <citation type="submission" date="2014-10" db="EMBL/GenBank/DDBJ databases">
        <title>Genome sequence of Pectobacterium carotovorum M022.</title>
        <authorList>
            <person name="Chan K.-G."/>
            <person name="Tan W.-S."/>
        </authorList>
    </citation>
    <scope>NUCLEOTIDE SEQUENCE [LARGE SCALE GENOMIC DNA]</scope>
    <source>
        <strain evidence="3 4">M022</strain>
    </source>
</reference>
<proteinExistence type="predicted"/>
<sequence length="196" mass="22567">MMKVMIIYHPDFVSKGKFERKLSRIFSNSNDYQIFYFVDPHDLLSQYFKSDVLNKLEPEILADPFSIGLTHAVIFDSANTPEFITTNEVLSKKIPVRYIKDKITSVSNKDRGEHFDTYCGRGTLWGNPYAIGADGDRDEVIRKFKYDFDRDYLKGGSEFKEKLKALRGHTLGCHCKPYACHGDVLAQYLNELDDGE</sequence>
<dbReference type="Pfam" id="PF22565">
    <property type="entry name" value="mSLOG"/>
    <property type="match status" value="1"/>
</dbReference>
<dbReference type="Pfam" id="PF14216">
    <property type="entry name" value="DUF4326"/>
    <property type="match status" value="1"/>
</dbReference>
<dbReference type="InterPro" id="IPR025475">
    <property type="entry name" value="DUF4326"/>
</dbReference>
<dbReference type="OrthoDB" id="572639at2"/>
<feature type="domain" description="DUF4326" evidence="1">
    <location>
        <begin position="108"/>
        <end position="187"/>
    </location>
</feature>
<gene>
    <name evidence="3" type="ORF">OI69_17390</name>
</gene>
<protein>
    <recommendedName>
        <fullName evidence="5">DUF4326 domain-containing protein</fullName>
    </recommendedName>
</protein>